<dbReference type="GO" id="GO:0000976">
    <property type="term" value="F:transcription cis-regulatory region binding"/>
    <property type="evidence" value="ECO:0007669"/>
    <property type="project" value="TreeGrafter"/>
</dbReference>
<dbReference type="PANTHER" id="PTHR30146:SF95">
    <property type="entry name" value="RIBOSE OPERON REPRESSOR"/>
    <property type="match status" value="1"/>
</dbReference>
<dbReference type="InterPro" id="IPR000524">
    <property type="entry name" value="Tscrpt_reg_HTH_GntR"/>
</dbReference>
<dbReference type="Gene3D" id="3.40.50.2300">
    <property type="match status" value="2"/>
</dbReference>
<dbReference type="EMBL" id="WJXB01000006">
    <property type="protein sequence ID" value="MRN54702.1"/>
    <property type="molecule type" value="Genomic_DNA"/>
</dbReference>
<dbReference type="Proteomes" id="UP000463051">
    <property type="component" value="Unassembled WGS sequence"/>
</dbReference>
<dbReference type="Pfam" id="PF00392">
    <property type="entry name" value="GntR"/>
    <property type="match status" value="1"/>
</dbReference>
<keyword evidence="7" id="KW-1185">Reference proteome</keyword>
<reference evidence="6 7" key="1">
    <citation type="submission" date="2019-11" db="EMBL/GenBank/DDBJ databases">
        <title>Paenibacillus monticola sp. nov., a novel PGPR strain isolated from mountain sample in China.</title>
        <authorList>
            <person name="Zhao Q."/>
            <person name="Li H.-P."/>
            <person name="Zhang J.-L."/>
        </authorList>
    </citation>
    <scope>NUCLEOTIDE SEQUENCE [LARGE SCALE GENOMIC DNA]</scope>
    <source>
        <strain evidence="6 7">LC-T2</strain>
    </source>
</reference>
<accession>A0A7X2H718</accession>
<dbReference type="SUPFAM" id="SSF53822">
    <property type="entry name" value="Periplasmic binding protein-like I"/>
    <property type="match status" value="1"/>
</dbReference>
<dbReference type="InterPro" id="IPR036390">
    <property type="entry name" value="WH_DNA-bd_sf"/>
</dbReference>
<dbReference type="AlphaFoldDB" id="A0A7X2H718"/>
<keyword evidence="2" id="KW-0805">Transcription regulation</keyword>
<gene>
    <name evidence="6" type="ORF">GJB61_17090</name>
</gene>
<keyword evidence="4" id="KW-0804">Transcription</keyword>
<keyword evidence="3" id="KW-0238">DNA-binding</keyword>
<dbReference type="CDD" id="cd06267">
    <property type="entry name" value="PBP1_LacI_sugar_binding-like"/>
    <property type="match status" value="1"/>
</dbReference>
<evidence type="ECO:0000313" key="7">
    <source>
        <dbReference type="Proteomes" id="UP000463051"/>
    </source>
</evidence>
<comment type="caution">
    <text evidence="6">The sequence shown here is derived from an EMBL/GenBank/DDBJ whole genome shotgun (WGS) entry which is preliminary data.</text>
</comment>
<sequence length="409" mass="45934">MYNDRQPLYVQIQEHFKNLILNNELKENDKIPSEKEVMEQFSVSRITVANALMQLAKDGWIYRVPGRGSFVSEEIQGIVANHKAVLESEFRLQIVPADKSYTSLGSTAVSVNKTENTVISLASGGRKIIGLIMPGLVDYFSIRLIQGINNILEESQYSLYIIQSFNSIEREEEAILDLIKNGAVGLIIFPCDTETYNEEILSLKQIKFPFVLIDRYFPGVETNIVRSDGMIGGKLAVDYLWDLGHRDIAICSDSPLPITTVEDRINGYMDGLKKKEALINPALILTDFHVEYKGINAEHPLYRFIKNRMATAFITLNGRLGLHIRSICRELGLRVPEDISILTFDDPSPGLNESGALTYISQSEGIMGEEAVNILLNMLEEPQNLDHKYHKVILKPELIEGESTAVCVV</sequence>
<evidence type="ECO:0000256" key="1">
    <source>
        <dbReference type="ARBA" id="ARBA00022491"/>
    </source>
</evidence>
<evidence type="ECO:0000256" key="3">
    <source>
        <dbReference type="ARBA" id="ARBA00023125"/>
    </source>
</evidence>
<dbReference type="InterPro" id="IPR046335">
    <property type="entry name" value="LacI/GalR-like_sensor"/>
</dbReference>
<evidence type="ECO:0000259" key="5">
    <source>
        <dbReference type="PROSITE" id="PS50949"/>
    </source>
</evidence>
<dbReference type="Gene3D" id="1.10.10.10">
    <property type="entry name" value="Winged helix-like DNA-binding domain superfamily/Winged helix DNA-binding domain"/>
    <property type="match status" value="1"/>
</dbReference>
<evidence type="ECO:0000313" key="6">
    <source>
        <dbReference type="EMBL" id="MRN54702.1"/>
    </source>
</evidence>
<proteinExistence type="predicted"/>
<dbReference type="InterPro" id="IPR036388">
    <property type="entry name" value="WH-like_DNA-bd_sf"/>
</dbReference>
<dbReference type="PROSITE" id="PS50949">
    <property type="entry name" value="HTH_GNTR"/>
    <property type="match status" value="1"/>
</dbReference>
<dbReference type="SUPFAM" id="SSF46785">
    <property type="entry name" value="Winged helix' DNA-binding domain"/>
    <property type="match status" value="1"/>
</dbReference>
<dbReference type="InterPro" id="IPR028082">
    <property type="entry name" value="Peripla_BP_I"/>
</dbReference>
<dbReference type="Pfam" id="PF13377">
    <property type="entry name" value="Peripla_BP_3"/>
    <property type="match status" value="1"/>
</dbReference>
<evidence type="ECO:0000256" key="4">
    <source>
        <dbReference type="ARBA" id="ARBA00023163"/>
    </source>
</evidence>
<name>A0A7X2H718_9BACL</name>
<dbReference type="RefSeq" id="WP_154120055.1">
    <property type="nucleotide sequence ID" value="NZ_WJXB01000006.1"/>
</dbReference>
<keyword evidence="1" id="KW-0678">Repressor</keyword>
<dbReference type="GO" id="GO:0003700">
    <property type="term" value="F:DNA-binding transcription factor activity"/>
    <property type="evidence" value="ECO:0007669"/>
    <property type="project" value="InterPro"/>
</dbReference>
<dbReference type="CDD" id="cd07377">
    <property type="entry name" value="WHTH_GntR"/>
    <property type="match status" value="1"/>
</dbReference>
<organism evidence="6 7">
    <name type="scientific">Paenibacillus monticola</name>
    <dbReference type="NCBI Taxonomy" id="2666075"/>
    <lineage>
        <taxon>Bacteria</taxon>
        <taxon>Bacillati</taxon>
        <taxon>Bacillota</taxon>
        <taxon>Bacilli</taxon>
        <taxon>Bacillales</taxon>
        <taxon>Paenibacillaceae</taxon>
        <taxon>Paenibacillus</taxon>
    </lineage>
</organism>
<protein>
    <submittedName>
        <fullName evidence="6">GntR family transcriptional regulator</fullName>
    </submittedName>
</protein>
<feature type="domain" description="HTH gntR-type" evidence="5">
    <location>
        <begin position="6"/>
        <end position="74"/>
    </location>
</feature>
<dbReference type="SMART" id="SM00345">
    <property type="entry name" value="HTH_GNTR"/>
    <property type="match status" value="1"/>
</dbReference>
<dbReference type="PANTHER" id="PTHR30146">
    <property type="entry name" value="LACI-RELATED TRANSCRIPTIONAL REPRESSOR"/>
    <property type="match status" value="1"/>
</dbReference>
<evidence type="ECO:0000256" key="2">
    <source>
        <dbReference type="ARBA" id="ARBA00023015"/>
    </source>
</evidence>
<dbReference type="PRINTS" id="PR00035">
    <property type="entry name" value="HTHGNTR"/>
</dbReference>